<dbReference type="InterPro" id="IPR036938">
    <property type="entry name" value="PAP2/HPO_sf"/>
</dbReference>
<dbReference type="OrthoDB" id="7160891at2"/>
<feature type="transmembrane region" description="Helical" evidence="1">
    <location>
        <begin position="94"/>
        <end position="116"/>
    </location>
</feature>
<proteinExistence type="predicted"/>
<feature type="transmembrane region" description="Helical" evidence="1">
    <location>
        <begin position="12"/>
        <end position="31"/>
    </location>
</feature>
<evidence type="ECO:0000256" key="1">
    <source>
        <dbReference type="SAM" id="Phobius"/>
    </source>
</evidence>
<feature type="transmembrane region" description="Helical" evidence="1">
    <location>
        <begin position="151"/>
        <end position="172"/>
    </location>
</feature>
<keyword evidence="1" id="KW-0812">Transmembrane</keyword>
<feature type="transmembrane region" description="Helical" evidence="1">
    <location>
        <begin position="208"/>
        <end position="225"/>
    </location>
</feature>
<dbReference type="Pfam" id="PF01569">
    <property type="entry name" value="PAP2"/>
    <property type="match status" value="1"/>
</dbReference>
<comment type="caution">
    <text evidence="3">The sequence shown here is derived from an EMBL/GenBank/DDBJ whole genome shotgun (WGS) entry which is preliminary data.</text>
</comment>
<dbReference type="EMBL" id="BBVC01000011">
    <property type="protein sequence ID" value="GAO97595.1"/>
    <property type="molecule type" value="Genomic_DNA"/>
</dbReference>
<dbReference type="InterPro" id="IPR000326">
    <property type="entry name" value="PAP2/HPO"/>
</dbReference>
<feature type="transmembrane region" description="Helical" evidence="1">
    <location>
        <begin position="69"/>
        <end position="87"/>
    </location>
</feature>
<reference evidence="3 4" key="1">
    <citation type="submission" date="2015-03" db="EMBL/GenBank/DDBJ databases">
        <title>Caedibacter varicaedens, whole genome shotgun sequence.</title>
        <authorList>
            <person name="Suzuki H."/>
            <person name="Dapper A.L."/>
            <person name="Gibson A.K."/>
            <person name="Jackson C."/>
            <person name="Lee H."/>
            <person name="Pejaver V.R."/>
            <person name="Doak T."/>
            <person name="Lynch M."/>
        </authorList>
    </citation>
    <scope>NUCLEOTIDE SEQUENCE [LARGE SCALE GENOMIC DNA]</scope>
</reference>
<feature type="transmembrane region" description="Helical" evidence="1">
    <location>
        <begin position="38"/>
        <end position="57"/>
    </location>
</feature>
<sequence length="261" mass="29707">MILSDKLADFFLFFNHETTLIPLIVVGFIVFKRSVFGQAFYLLLFTMIFNSLLKSIFQIPLSASLGKEGFAFPSGHMQVSCVFYGWLMMAFPSLSLRILLCFLLTGIGWALVHFGYHNWLDILGALGFGFLTLTGFKTVSHYFVFLKKKPYLAGIFLLPLAILMLACLHWTAKIPAHAWVAFYALVGFTSGWGMAYHSLREAKWKEKVLALCLCFLSITLVYSLFQKTSLKMQPSPITQLQYFIVAFLLPVSIRLFQKKVF</sequence>
<accession>A0A0K8MAQ7</accession>
<evidence type="ECO:0000259" key="2">
    <source>
        <dbReference type="Pfam" id="PF01569"/>
    </source>
</evidence>
<dbReference type="STRING" id="1629334.Cva_00231"/>
<dbReference type="AlphaFoldDB" id="A0A0K8MAQ7"/>
<keyword evidence="1" id="KW-1133">Transmembrane helix</keyword>
<keyword evidence="4" id="KW-1185">Reference proteome</keyword>
<feature type="transmembrane region" description="Helical" evidence="1">
    <location>
        <begin position="178"/>
        <end position="196"/>
    </location>
</feature>
<protein>
    <submittedName>
        <fullName evidence="3">PAP2 superfamily protein</fullName>
    </submittedName>
</protein>
<feature type="transmembrane region" description="Helical" evidence="1">
    <location>
        <begin position="237"/>
        <end position="256"/>
    </location>
</feature>
<feature type="domain" description="Phosphatidic acid phosphatase type 2/haloperoxidase" evidence="2">
    <location>
        <begin position="68"/>
        <end position="141"/>
    </location>
</feature>
<dbReference type="Gene3D" id="1.20.144.10">
    <property type="entry name" value="Phosphatidic acid phosphatase type 2/haloperoxidase"/>
    <property type="match status" value="1"/>
</dbReference>
<organism evidence="3 4">
    <name type="scientific">Caedimonas varicaedens</name>
    <dbReference type="NCBI Taxonomy" id="1629334"/>
    <lineage>
        <taxon>Bacteria</taxon>
        <taxon>Pseudomonadati</taxon>
        <taxon>Pseudomonadota</taxon>
        <taxon>Alphaproteobacteria</taxon>
        <taxon>Holosporales</taxon>
        <taxon>Caedimonadaceae</taxon>
        <taxon>Caedimonas</taxon>
    </lineage>
</organism>
<dbReference type="SUPFAM" id="SSF48317">
    <property type="entry name" value="Acid phosphatase/Vanadium-dependent haloperoxidase"/>
    <property type="match status" value="1"/>
</dbReference>
<evidence type="ECO:0000313" key="3">
    <source>
        <dbReference type="EMBL" id="GAO97595.1"/>
    </source>
</evidence>
<name>A0A0K8MAQ7_9PROT</name>
<gene>
    <name evidence="3" type="ORF">Cva_00231</name>
</gene>
<keyword evidence="1" id="KW-0472">Membrane</keyword>
<evidence type="ECO:0000313" key="4">
    <source>
        <dbReference type="Proteomes" id="UP000036771"/>
    </source>
</evidence>
<dbReference type="Proteomes" id="UP000036771">
    <property type="component" value="Unassembled WGS sequence"/>
</dbReference>
<feature type="transmembrane region" description="Helical" evidence="1">
    <location>
        <begin position="122"/>
        <end position="144"/>
    </location>
</feature>